<gene>
    <name evidence="2" type="ORF">GCM10007276_11070</name>
</gene>
<evidence type="ECO:0000313" key="3">
    <source>
        <dbReference type="Proteomes" id="UP000602745"/>
    </source>
</evidence>
<evidence type="ECO:0000256" key="1">
    <source>
        <dbReference type="SAM" id="MobiDB-lite"/>
    </source>
</evidence>
<comment type="caution">
    <text evidence="2">The sequence shown here is derived from an EMBL/GenBank/DDBJ whole genome shotgun (WGS) entry which is preliminary data.</text>
</comment>
<protein>
    <submittedName>
        <fullName evidence="2">Uncharacterized protein</fullName>
    </submittedName>
</protein>
<evidence type="ECO:0000313" key="2">
    <source>
        <dbReference type="EMBL" id="GGE35344.1"/>
    </source>
</evidence>
<organism evidence="2 3">
    <name type="scientific">Agaricicola taiwanensis</name>
    <dbReference type="NCBI Taxonomy" id="591372"/>
    <lineage>
        <taxon>Bacteria</taxon>
        <taxon>Pseudomonadati</taxon>
        <taxon>Pseudomonadota</taxon>
        <taxon>Alphaproteobacteria</taxon>
        <taxon>Rhodobacterales</taxon>
        <taxon>Paracoccaceae</taxon>
        <taxon>Agaricicola</taxon>
    </lineage>
</organism>
<feature type="compositionally biased region" description="Basic and acidic residues" evidence="1">
    <location>
        <begin position="1"/>
        <end position="29"/>
    </location>
</feature>
<dbReference type="AlphaFoldDB" id="A0A8J2VNU9"/>
<dbReference type="EMBL" id="BMCP01000001">
    <property type="protein sequence ID" value="GGE35344.1"/>
    <property type="molecule type" value="Genomic_DNA"/>
</dbReference>
<name>A0A8J2VNU9_9RHOB</name>
<proteinExistence type="predicted"/>
<sequence>MPAAREGQHQDKAAQHEKDDHWRTARHEGGGGGFPQHCEQAGRSWHQGQDEVMEDDDQRKYAAKGIKSGQSACVG</sequence>
<reference evidence="2" key="2">
    <citation type="submission" date="2020-09" db="EMBL/GenBank/DDBJ databases">
        <authorList>
            <person name="Sun Q."/>
            <person name="Sedlacek I."/>
        </authorList>
    </citation>
    <scope>NUCLEOTIDE SEQUENCE</scope>
    <source>
        <strain evidence="2">CCM 7684</strain>
    </source>
</reference>
<keyword evidence="3" id="KW-1185">Reference proteome</keyword>
<reference evidence="2" key="1">
    <citation type="journal article" date="2014" name="Int. J. Syst. Evol. Microbiol.">
        <title>Complete genome sequence of Corynebacterium casei LMG S-19264T (=DSM 44701T), isolated from a smear-ripened cheese.</title>
        <authorList>
            <consortium name="US DOE Joint Genome Institute (JGI-PGF)"/>
            <person name="Walter F."/>
            <person name="Albersmeier A."/>
            <person name="Kalinowski J."/>
            <person name="Ruckert C."/>
        </authorList>
    </citation>
    <scope>NUCLEOTIDE SEQUENCE</scope>
    <source>
        <strain evidence="2">CCM 7684</strain>
    </source>
</reference>
<dbReference type="Proteomes" id="UP000602745">
    <property type="component" value="Unassembled WGS sequence"/>
</dbReference>
<feature type="region of interest" description="Disordered" evidence="1">
    <location>
        <begin position="1"/>
        <end position="75"/>
    </location>
</feature>
<accession>A0A8J2VNU9</accession>